<feature type="transmembrane region" description="Helical" evidence="1">
    <location>
        <begin position="46"/>
        <end position="66"/>
    </location>
</feature>
<reference evidence="2 3" key="1">
    <citation type="submission" date="2020-06" db="EMBL/GenBank/DDBJ databases">
        <authorList>
            <person name="Li R."/>
            <person name="Bekaert M."/>
        </authorList>
    </citation>
    <scope>NUCLEOTIDE SEQUENCE [LARGE SCALE GENOMIC DNA]</scope>
    <source>
        <strain evidence="3">wild</strain>
    </source>
</reference>
<keyword evidence="1" id="KW-1133">Transmembrane helix</keyword>
<evidence type="ECO:0000256" key="1">
    <source>
        <dbReference type="SAM" id="Phobius"/>
    </source>
</evidence>
<dbReference type="OrthoDB" id="6188765at2759"/>
<sequence length="357" mass="42025">MGSLDWMSNEFKIYLEQAKIYESKIDLRKYLWYSPKHEHSQTEITYILYIHPILVAVSLCFFICLVSIVKEEKTFKPYIFLLLQALFDLLGITVQSIPMWMVFVISDKNDYIPFQYCEVYRTLTVFIPQSLYIISQWMKVSMTIHQFAIFYFSVRAKNMVSKTRIVLIIVIVPCLLIPLTVVTKFDMKFVKAYYRNTETGSIEYYCKIVHYQIIGEYRYLITFVVKDFFPLVTYIGFCVGLSYQIQKRRILRRQLQNNQSTNASLENLAKALNFSSFIFILTCLPHFVVDIIVVFNTFGTEIVSFYEIDDTFVALSVLKTVCQLMNITAVVPVFLCLKRDMRQTLINKFRALMPCLR</sequence>
<dbReference type="Proteomes" id="UP000507470">
    <property type="component" value="Unassembled WGS sequence"/>
</dbReference>
<feature type="transmembrane region" description="Helical" evidence="1">
    <location>
        <begin position="277"/>
        <end position="299"/>
    </location>
</feature>
<feature type="transmembrane region" description="Helical" evidence="1">
    <location>
        <begin position="78"/>
        <end position="103"/>
    </location>
</feature>
<name>A0A6J8AYU6_MYTCO</name>
<keyword evidence="1" id="KW-0812">Transmembrane</keyword>
<organism evidence="2 3">
    <name type="scientific">Mytilus coruscus</name>
    <name type="common">Sea mussel</name>
    <dbReference type="NCBI Taxonomy" id="42192"/>
    <lineage>
        <taxon>Eukaryota</taxon>
        <taxon>Metazoa</taxon>
        <taxon>Spiralia</taxon>
        <taxon>Lophotrochozoa</taxon>
        <taxon>Mollusca</taxon>
        <taxon>Bivalvia</taxon>
        <taxon>Autobranchia</taxon>
        <taxon>Pteriomorphia</taxon>
        <taxon>Mytilida</taxon>
        <taxon>Mytiloidea</taxon>
        <taxon>Mytilidae</taxon>
        <taxon>Mytilinae</taxon>
        <taxon>Mytilus</taxon>
    </lineage>
</organism>
<evidence type="ECO:0008006" key="4">
    <source>
        <dbReference type="Google" id="ProtNLM"/>
    </source>
</evidence>
<dbReference type="AlphaFoldDB" id="A0A6J8AYU6"/>
<dbReference type="Gene3D" id="1.20.1070.10">
    <property type="entry name" value="Rhodopsin 7-helix transmembrane proteins"/>
    <property type="match status" value="1"/>
</dbReference>
<feature type="transmembrane region" description="Helical" evidence="1">
    <location>
        <begin position="311"/>
        <end position="337"/>
    </location>
</feature>
<keyword evidence="3" id="KW-1185">Reference proteome</keyword>
<evidence type="ECO:0000313" key="2">
    <source>
        <dbReference type="EMBL" id="CAC5376489.1"/>
    </source>
</evidence>
<feature type="transmembrane region" description="Helical" evidence="1">
    <location>
        <begin position="165"/>
        <end position="185"/>
    </location>
</feature>
<gene>
    <name evidence="2" type="ORF">MCOR_13125</name>
</gene>
<dbReference type="SUPFAM" id="SSF81321">
    <property type="entry name" value="Family A G protein-coupled receptor-like"/>
    <property type="match status" value="1"/>
</dbReference>
<feature type="transmembrane region" description="Helical" evidence="1">
    <location>
        <begin position="228"/>
        <end position="245"/>
    </location>
</feature>
<proteinExistence type="predicted"/>
<dbReference type="EMBL" id="CACVKT020002190">
    <property type="protein sequence ID" value="CAC5376489.1"/>
    <property type="molecule type" value="Genomic_DNA"/>
</dbReference>
<keyword evidence="1" id="KW-0472">Membrane</keyword>
<evidence type="ECO:0000313" key="3">
    <source>
        <dbReference type="Proteomes" id="UP000507470"/>
    </source>
</evidence>
<accession>A0A6J8AYU6</accession>
<feature type="transmembrane region" description="Helical" evidence="1">
    <location>
        <begin position="131"/>
        <end position="153"/>
    </location>
</feature>
<protein>
    <recommendedName>
        <fullName evidence="4">G-protein coupled receptors family 1 profile domain-containing protein</fullName>
    </recommendedName>
</protein>